<organism evidence="2 3">
    <name type="scientific">Potamilus streckersoni</name>
    <dbReference type="NCBI Taxonomy" id="2493646"/>
    <lineage>
        <taxon>Eukaryota</taxon>
        <taxon>Metazoa</taxon>
        <taxon>Spiralia</taxon>
        <taxon>Lophotrochozoa</taxon>
        <taxon>Mollusca</taxon>
        <taxon>Bivalvia</taxon>
        <taxon>Autobranchia</taxon>
        <taxon>Heteroconchia</taxon>
        <taxon>Palaeoheterodonta</taxon>
        <taxon>Unionida</taxon>
        <taxon>Unionoidea</taxon>
        <taxon>Unionidae</taxon>
        <taxon>Ambleminae</taxon>
        <taxon>Lampsilini</taxon>
        <taxon>Potamilus</taxon>
    </lineage>
</organism>
<feature type="region of interest" description="Disordered" evidence="1">
    <location>
        <begin position="480"/>
        <end position="553"/>
    </location>
</feature>
<name>A0AAE0TIS9_9BIVA</name>
<reference evidence="2" key="2">
    <citation type="journal article" date="2021" name="Genome Biol. Evol.">
        <title>Developing a high-quality reference genome for a parasitic bivalve with doubly uniparental inheritance (Bivalvia: Unionida).</title>
        <authorList>
            <person name="Smith C.H."/>
        </authorList>
    </citation>
    <scope>NUCLEOTIDE SEQUENCE</scope>
    <source>
        <strain evidence="2">CHS0354</strain>
        <tissue evidence="2">Mantle</tissue>
    </source>
</reference>
<evidence type="ECO:0000256" key="1">
    <source>
        <dbReference type="SAM" id="MobiDB-lite"/>
    </source>
</evidence>
<evidence type="ECO:0000313" key="2">
    <source>
        <dbReference type="EMBL" id="KAK3611112.1"/>
    </source>
</evidence>
<dbReference type="EMBL" id="JAEAOA010000506">
    <property type="protein sequence ID" value="KAK3611112.1"/>
    <property type="molecule type" value="Genomic_DNA"/>
</dbReference>
<accession>A0AAE0TIS9</accession>
<proteinExistence type="predicted"/>
<feature type="compositionally biased region" description="Basic and acidic residues" evidence="1">
    <location>
        <begin position="520"/>
        <end position="533"/>
    </location>
</feature>
<reference evidence="2" key="1">
    <citation type="journal article" date="2021" name="Genome Biol. Evol.">
        <title>A High-Quality Reference Genome for a Parasitic Bivalve with Doubly Uniparental Inheritance (Bivalvia: Unionida).</title>
        <authorList>
            <person name="Smith C.H."/>
        </authorList>
    </citation>
    <scope>NUCLEOTIDE SEQUENCE</scope>
    <source>
        <strain evidence="2">CHS0354</strain>
    </source>
</reference>
<dbReference type="Proteomes" id="UP001195483">
    <property type="component" value="Unassembled WGS sequence"/>
</dbReference>
<comment type="caution">
    <text evidence="2">The sequence shown here is derived from an EMBL/GenBank/DDBJ whole genome shotgun (WGS) entry which is preliminary data.</text>
</comment>
<dbReference type="AlphaFoldDB" id="A0AAE0TIS9"/>
<feature type="compositionally biased region" description="Basic and acidic residues" evidence="1">
    <location>
        <begin position="543"/>
        <end position="553"/>
    </location>
</feature>
<evidence type="ECO:0000313" key="3">
    <source>
        <dbReference type="Proteomes" id="UP001195483"/>
    </source>
</evidence>
<reference evidence="2" key="3">
    <citation type="submission" date="2023-05" db="EMBL/GenBank/DDBJ databases">
        <authorList>
            <person name="Smith C.H."/>
        </authorList>
    </citation>
    <scope>NUCLEOTIDE SEQUENCE</scope>
    <source>
        <strain evidence="2">CHS0354</strain>
        <tissue evidence="2">Mantle</tissue>
    </source>
</reference>
<protein>
    <submittedName>
        <fullName evidence="2">Uncharacterized protein</fullName>
    </submittedName>
</protein>
<gene>
    <name evidence="2" type="ORF">CHS0354_007368</name>
</gene>
<keyword evidence="3" id="KW-1185">Reference proteome</keyword>
<sequence length="553" mass="63749">MSSPKKGQSLRLAVSRTMEKNRVFHMAQCLIRSIEEETLAGVDLLHTLEVVRRTSNPDLDYFKDLNKCTNRTSAADVGVEKSTEDAPTNDCYQAVSSGKNNSLQIDRMPQINETMDEDLLERSESKNNDREILKTARHEILAMPLRRSKSLPSFMEFTNHDSFDENNRCMSELRTYELSRLHHVPKHTNETVGNEKSLMLHGIVPNLECKKDMSSDDLCKQQDSQDAISICSDQLEVKSLDDDTQSDNGSFLREFYPSKVCSSMVREKTLFDKDNFVANYVINLPLKSRKNSIVVDLTKQFNEPVSNVDETGFSLVHIYADGSLSDTLHSSRQHKKTVIDRKTLDNRSAKHVQNMREVARKNEPSSKKETFQRKSKHLIDYSTFVRSYQLYKQRRDERLNTYSKPEMIRWGDAFVQNMFHSEPTSYQKSPNMDYEEKKKAWNGIMCENLTARDKTDRHLSNKCHESAISSSHRENKFRLNDIPKLPSTGYTKRHLPDIYPTSGISKGRSSKPLGLKPHRSRDATYVDYRKLDTKSLSSRKPGKITETRHAKEK</sequence>